<dbReference type="GO" id="GO:0005506">
    <property type="term" value="F:iron ion binding"/>
    <property type="evidence" value="ECO:0007669"/>
    <property type="project" value="InterPro"/>
</dbReference>
<dbReference type="Gene3D" id="2.60.120.40">
    <property type="match status" value="1"/>
</dbReference>
<dbReference type="InParanoid" id="K1RCB6"/>
<reference evidence="9" key="1">
    <citation type="journal article" date="2012" name="Nature">
        <title>The oyster genome reveals stress adaptation and complexity of shell formation.</title>
        <authorList>
            <person name="Zhang G."/>
            <person name="Fang X."/>
            <person name="Guo X."/>
            <person name="Li L."/>
            <person name="Luo R."/>
            <person name="Xu F."/>
            <person name="Yang P."/>
            <person name="Zhang L."/>
            <person name="Wang X."/>
            <person name="Qi H."/>
            <person name="Xiong Z."/>
            <person name="Que H."/>
            <person name="Xie Y."/>
            <person name="Holland P.W."/>
            <person name="Paps J."/>
            <person name="Zhu Y."/>
            <person name="Wu F."/>
            <person name="Chen Y."/>
            <person name="Wang J."/>
            <person name="Peng C."/>
            <person name="Meng J."/>
            <person name="Yang L."/>
            <person name="Liu J."/>
            <person name="Wen B."/>
            <person name="Zhang N."/>
            <person name="Huang Z."/>
            <person name="Zhu Q."/>
            <person name="Feng Y."/>
            <person name="Mount A."/>
            <person name="Hedgecock D."/>
            <person name="Xu Z."/>
            <person name="Liu Y."/>
            <person name="Domazet-Loso T."/>
            <person name="Du Y."/>
            <person name="Sun X."/>
            <person name="Zhang S."/>
            <person name="Liu B."/>
            <person name="Cheng P."/>
            <person name="Jiang X."/>
            <person name="Li J."/>
            <person name="Fan D."/>
            <person name="Wang W."/>
            <person name="Fu W."/>
            <person name="Wang T."/>
            <person name="Wang B."/>
            <person name="Zhang J."/>
            <person name="Peng Z."/>
            <person name="Li Y."/>
            <person name="Li N."/>
            <person name="Wang J."/>
            <person name="Chen M."/>
            <person name="He Y."/>
            <person name="Tan F."/>
            <person name="Song X."/>
            <person name="Zheng Q."/>
            <person name="Huang R."/>
            <person name="Yang H."/>
            <person name="Du X."/>
            <person name="Chen L."/>
            <person name="Yang M."/>
            <person name="Gaffney P.M."/>
            <person name="Wang S."/>
            <person name="Luo L."/>
            <person name="She Z."/>
            <person name="Ming Y."/>
            <person name="Huang W."/>
            <person name="Zhang S."/>
            <person name="Huang B."/>
            <person name="Zhang Y."/>
            <person name="Qu T."/>
            <person name="Ni P."/>
            <person name="Miao G."/>
            <person name="Wang J."/>
            <person name="Wang Q."/>
            <person name="Steinberg C.E."/>
            <person name="Wang H."/>
            <person name="Li N."/>
            <person name="Qian L."/>
            <person name="Zhang G."/>
            <person name="Li Y."/>
            <person name="Yang H."/>
            <person name="Liu X."/>
            <person name="Wang J."/>
            <person name="Yin Y."/>
            <person name="Wang J."/>
        </authorList>
    </citation>
    <scope>NUCLEOTIDE SEQUENCE [LARGE SCALE GENOMIC DNA]</scope>
    <source>
        <strain evidence="9">05x7-T-G4-1.051#20</strain>
    </source>
</reference>
<feature type="transmembrane region" description="Helical" evidence="8">
    <location>
        <begin position="618"/>
        <end position="638"/>
    </location>
</feature>
<dbReference type="InterPro" id="IPR001073">
    <property type="entry name" value="C1q_dom"/>
</dbReference>
<dbReference type="PROSITE" id="PS50871">
    <property type="entry name" value="C1Q"/>
    <property type="match status" value="1"/>
</dbReference>
<comment type="similarity">
    <text evidence="2">Belongs to the chloride channel MCLC family.</text>
</comment>
<dbReference type="GO" id="GO:0016020">
    <property type="term" value="C:membrane"/>
    <property type="evidence" value="ECO:0007669"/>
    <property type="project" value="UniProtKB-SubCell"/>
</dbReference>
<evidence type="ECO:0000256" key="6">
    <source>
        <dbReference type="ARBA" id="ARBA00023136"/>
    </source>
</evidence>
<dbReference type="Pfam" id="PF05934">
    <property type="entry name" value="MCLC"/>
    <property type="match status" value="1"/>
</dbReference>
<dbReference type="HOGENOM" id="CLU_329625_0_0_1"/>
<evidence type="ECO:0000256" key="3">
    <source>
        <dbReference type="ARBA" id="ARBA00015571"/>
    </source>
</evidence>
<dbReference type="AlphaFoldDB" id="K1RCB6"/>
<keyword evidence="5 8" id="KW-1133">Transmembrane helix</keyword>
<accession>K1RCB6</accession>
<evidence type="ECO:0000256" key="5">
    <source>
        <dbReference type="ARBA" id="ARBA00022989"/>
    </source>
</evidence>
<dbReference type="PRINTS" id="PR00007">
    <property type="entry name" value="COMPLEMNTC1Q"/>
</dbReference>
<dbReference type="PANTHER" id="PTHR34093:SF1">
    <property type="entry name" value="CHLORIDE CHANNEL CLIC-LIKE PROTEIN 1"/>
    <property type="match status" value="1"/>
</dbReference>
<dbReference type="InterPro" id="IPR006694">
    <property type="entry name" value="Fatty_acid_hydroxylase"/>
</dbReference>
<dbReference type="InterPro" id="IPR008983">
    <property type="entry name" value="Tumour_necrosis_fac-like_dom"/>
</dbReference>
<dbReference type="PANTHER" id="PTHR34093">
    <property type="entry name" value="CHLORIDE CHANNEL CLIC-LIKE PROTEIN 1"/>
    <property type="match status" value="1"/>
</dbReference>
<dbReference type="GO" id="GO:0008610">
    <property type="term" value="P:lipid biosynthetic process"/>
    <property type="evidence" value="ECO:0007669"/>
    <property type="project" value="InterPro"/>
</dbReference>
<dbReference type="GO" id="GO:0005783">
    <property type="term" value="C:endoplasmic reticulum"/>
    <property type="evidence" value="ECO:0007669"/>
    <property type="project" value="TreeGrafter"/>
</dbReference>
<feature type="transmembrane region" description="Helical" evidence="8">
    <location>
        <begin position="570"/>
        <end position="590"/>
    </location>
</feature>
<feature type="transmembrane region" description="Helical" evidence="8">
    <location>
        <begin position="714"/>
        <end position="736"/>
    </location>
</feature>
<dbReference type="InterPro" id="IPR009231">
    <property type="entry name" value="Chloride_chnl_CLIC-like"/>
</dbReference>
<feature type="transmembrane region" description="Helical" evidence="8">
    <location>
        <begin position="84"/>
        <end position="101"/>
    </location>
</feature>
<dbReference type="Pfam" id="PF00386">
    <property type="entry name" value="C1q"/>
    <property type="match status" value="1"/>
</dbReference>
<feature type="transmembrane region" description="Helical" evidence="8">
    <location>
        <begin position="208"/>
        <end position="230"/>
    </location>
</feature>
<feature type="transmembrane region" description="Helical" evidence="8">
    <location>
        <begin position="650"/>
        <end position="673"/>
    </location>
</feature>
<evidence type="ECO:0000256" key="8">
    <source>
        <dbReference type="SAM" id="Phobius"/>
    </source>
</evidence>
<feature type="transmembrane region" description="Helical" evidence="8">
    <location>
        <begin position="55"/>
        <end position="72"/>
    </location>
</feature>
<keyword evidence="6 8" id="KW-0472">Membrane</keyword>
<dbReference type="GO" id="GO:0016491">
    <property type="term" value="F:oxidoreductase activity"/>
    <property type="evidence" value="ECO:0007669"/>
    <property type="project" value="InterPro"/>
</dbReference>
<feature type="compositionally biased region" description="Polar residues" evidence="7">
    <location>
        <begin position="322"/>
        <end position="333"/>
    </location>
</feature>
<proteinExistence type="inferred from homology"/>
<evidence type="ECO:0000256" key="7">
    <source>
        <dbReference type="SAM" id="MobiDB-lite"/>
    </source>
</evidence>
<evidence type="ECO:0000313" key="9">
    <source>
        <dbReference type="EMBL" id="EKC31751.1"/>
    </source>
</evidence>
<sequence length="871" mass="99469">MLQKFVSEESKDLHTLHESAAILTDMIRSVSRSHLGTMGKISIWFEDKYGASIDAALKMVAVLLMASVFATLEMKLQMSWRQRFMKLIVLSFIVSIPMTWFELYKAEQIKQETVAMKDAPAECIKNNDSISENWLNAGFQFITSLVTLKEDKCQKYYEHVMIDPFLKVPPTKAVGVTFVRFFLSPLKDVGASLSSFIRELLIDLPLTLYPVAMAMVTVFLFLILFMTFGYSLRLPFFLSIEPSPYHAVTGGSSNQQAIEDNTKRLMEQVQTMQNALESREAQFTARMNDFERLQKTAIEYSAAINVPDAPMPTIPKVPAVSRQRTTTPISQESGDLVPLTVKPHDTKSPIPCSEAELESSTEDSERTINLPHGGQSPSRGRSSRLPLSKKNKTGEQKKEVIAFQARASVRLVNIPAHDVVKFDHVLLNEGDGYNGETGIFTAPDDGVYFFDWTITVDNGDAFHTGIVKNGSVFGFSYCKSKRESSERPCTATGRIKLKKGDKVWIRANALGTDAFPNFTTFGDISRNMGRSNRFPDLQSPIASTNNAAPLTKESQDVVSVERRDYSLDTCITWAVRIIVIFISVSCVFYREILQNNINSSWLFLQKSWIFNSVYFETWWATFCFAWIIPLYPFAIHFIPSFNKYKIDPSVTYVHQTVLGMLKEAVIYMAPLMFLDTVTVKKYHGVDPSLWKTKQQSVIQHTRALPLDPPELGRVLFDLIASIMTFDVFFFIVHLFFHKNLWLFRNIHAHHHQHDVMHPHVTNKLTVVERIVLILSANFALKLFQSHPLTRMLFVPVFVWLLVENHTGYDLPFGLHRVIPFHLYGGSVKHYKHHIHGSKYYQPFFTYLDLLLESFINTKKIQWKYNGSKEKQ</sequence>
<feature type="compositionally biased region" description="Low complexity" evidence="7">
    <location>
        <begin position="373"/>
        <end position="388"/>
    </location>
</feature>
<protein>
    <recommendedName>
        <fullName evidence="3">Chloride channel CLIC-like protein 1</fullName>
    </recommendedName>
</protein>
<name>K1RCB6_MAGGI</name>
<dbReference type="EMBL" id="JH817185">
    <property type="protein sequence ID" value="EKC31751.1"/>
    <property type="molecule type" value="Genomic_DNA"/>
</dbReference>
<comment type="subcellular location">
    <subcellularLocation>
        <location evidence="1">Membrane</location>
        <topology evidence="1">Multi-pass membrane protein</topology>
    </subcellularLocation>
</comment>
<evidence type="ECO:0000256" key="4">
    <source>
        <dbReference type="ARBA" id="ARBA00022692"/>
    </source>
</evidence>
<dbReference type="SMART" id="SM00110">
    <property type="entry name" value="C1Q"/>
    <property type="match status" value="1"/>
</dbReference>
<gene>
    <name evidence="9" type="ORF">CGI_10015440</name>
</gene>
<dbReference type="GO" id="GO:0005254">
    <property type="term" value="F:chloride channel activity"/>
    <property type="evidence" value="ECO:0007669"/>
    <property type="project" value="TreeGrafter"/>
</dbReference>
<dbReference type="SUPFAM" id="SSF49842">
    <property type="entry name" value="TNF-like"/>
    <property type="match status" value="1"/>
</dbReference>
<evidence type="ECO:0000256" key="2">
    <source>
        <dbReference type="ARBA" id="ARBA00005944"/>
    </source>
</evidence>
<keyword evidence="4 8" id="KW-0812">Transmembrane</keyword>
<dbReference type="Pfam" id="PF04116">
    <property type="entry name" value="FA_hydroxylase"/>
    <property type="match status" value="1"/>
</dbReference>
<feature type="region of interest" description="Disordered" evidence="7">
    <location>
        <begin position="311"/>
        <end position="397"/>
    </location>
</feature>
<organism evidence="9">
    <name type="scientific">Magallana gigas</name>
    <name type="common">Pacific oyster</name>
    <name type="synonym">Crassostrea gigas</name>
    <dbReference type="NCBI Taxonomy" id="29159"/>
    <lineage>
        <taxon>Eukaryota</taxon>
        <taxon>Metazoa</taxon>
        <taxon>Spiralia</taxon>
        <taxon>Lophotrochozoa</taxon>
        <taxon>Mollusca</taxon>
        <taxon>Bivalvia</taxon>
        <taxon>Autobranchia</taxon>
        <taxon>Pteriomorphia</taxon>
        <taxon>Ostreida</taxon>
        <taxon>Ostreoidea</taxon>
        <taxon>Ostreidae</taxon>
        <taxon>Magallana</taxon>
    </lineage>
</organism>
<evidence type="ECO:0000256" key="1">
    <source>
        <dbReference type="ARBA" id="ARBA00004141"/>
    </source>
</evidence>